<sequence>MDVRVEAGAPPDPFLGAADLLATEHDLTRPVHVRVRDDPDERTWTAHYDDHHVLNISRQAATSAMARELALHELAHMARYEQGHASHTQSTDEALFLALSGRDVERRKLTHCYQIANHMRDIYADDITLSVAPAAKLVQFLESQLAAAVADAPGPSPAATTPDSRRVSVGADPDITAVNAAFALALVERHELIDTEHRLYDLARAAATDAPTVGMETFKRLFRTLSEDPSESDFRRDLVTATREYALDAGRAAD</sequence>
<dbReference type="Pfam" id="PF19093">
    <property type="entry name" value="DUF5781"/>
    <property type="match status" value="1"/>
</dbReference>
<evidence type="ECO:0000313" key="2">
    <source>
        <dbReference type="Proteomes" id="UP001597075"/>
    </source>
</evidence>
<keyword evidence="2" id="KW-1185">Reference proteome</keyword>
<accession>A0ABD6CZ73</accession>
<evidence type="ECO:0000313" key="1">
    <source>
        <dbReference type="EMBL" id="MFD1633627.1"/>
    </source>
</evidence>
<proteinExistence type="predicted"/>
<dbReference type="AlphaFoldDB" id="A0ABD6CZ73"/>
<dbReference type="InterPro" id="IPR043940">
    <property type="entry name" value="DUF5781"/>
</dbReference>
<gene>
    <name evidence="1" type="ORF">ACFSBJ_07760</name>
</gene>
<dbReference type="EMBL" id="JBHUDL010000009">
    <property type="protein sequence ID" value="MFD1633627.1"/>
    <property type="molecule type" value="Genomic_DNA"/>
</dbReference>
<dbReference type="RefSeq" id="WP_256405496.1">
    <property type="nucleotide sequence ID" value="NZ_CP187151.1"/>
</dbReference>
<protein>
    <submittedName>
        <fullName evidence="1">DUF5781 family protein</fullName>
    </submittedName>
</protein>
<dbReference type="Proteomes" id="UP001597075">
    <property type="component" value="Unassembled WGS sequence"/>
</dbReference>
<organism evidence="1 2">
    <name type="scientific">Haloplanus ruber</name>
    <dbReference type="NCBI Taxonomy" id="869892"/>
    <lineage>
        <taxon>Archaea</taxon>
        <taxon>Methanobacteriati</taxon>
        <taxon>Methanobacteriota</taxon>
        <taxon>Stenosarchaea group</taxon>
        <taxon>Halobacteria</taxon>
        <taxon>Halobacteriales</taxon>
        <taxon>Haloferacaceae</taxon>
        <taxon>Haloplanus</taxon>
    </lineage>
</organism>
<reference evidence="1 2" key="1">
    <citation type="journal article" date="2019" name="Int. J. Syst. Evol. Microbiol.">
        <title>The Global Catalogue of Microorganisms (GCM) 10K type strain sequencing project: providing services to taxonomists for standard genome sequencing and annotation.</title>
        <authorList>
            <consortium name="The Broad Institute Genomics Platform"/>
            <consortium name="The Broad Institute Genome Sequencing Center for Infectious Disease"/>
            <person name="Wu L."/>
            <person name="Ma J."/>
        </authorList>
    </citation>
    <scope>NUCLEOTIDE SEQUENCE [LARGE SCALE GENOMIC DNA]</scope>
    <source>
        <strain evidence="1 2">CGMCC 1.10594</strain>
    </source>
</reference>
<comment type="caution">
    <text evidence="1">The sequence shown here is derived from an EMBL/GenBank/DDBJ whole genome shotgun (WGS) entry which is preliminary data.</text>
</comment>
<name>A0ABD6CZ73_9EURY</name>